<proteinExistence type="predicted"/>
<protein>
    <submittedName>
        <fullName evidence="1">Uncharacterized protein</fullName>
    </submittedName>
</protein>
<reference evidence="1" key="1">
    <citation type="submission" date="2022-07" db="EMBL/GenBank/DDBJ databases">
        <title>Phylogenomic reconstructions and comparative analyses of Kickxellomycotina fungi.</title>
        <authorList>
            <person name="Reynolds N.K."/>
            <person name="Stajich J.E."/>
            <person name="Barry K."/>
            <person name="Grigoriev I.V."/>
            <person name="Crous P."/>
            <person name="Smith M.E."/>
        </authorList>
    </citation>
    <scope>NUCLEOTIDE SEQUENCE</scope>
    <source>
        <strain evidence="1">Benny 63K</strain>
    </source>
</reference>
<evidence type="ECO:0000313" key="2">
    <source>
        <dbReference type="Proteomes" id="UP001150581"/>
    </source>
</evidence>
<organism evidence="1 2">
    <name type="scientific">Kickxella alabastrina</name>
    <dbReference type="NCBI Taxonomy" id="61397"/>
    <lineage>
        <taxon>Eukaryota</taxon>
        <taxon>Fungi</taxon>
        <taxon>Fungi incertae sedis</taxon>
        <taxon>Zoopagomycota</taxon>
        <taxon>Kickxellomycotina</taxon>
        <taxon>Kickxellomycetes</taxon>
        <taxon>Kickxellales</taxon>
        <taxon>Kickxellaceae</taxon>
        <taxon>Kickxella</taxon>
    </lineage>
</organism>
<evidence type="ECO:0000313" key="1">
    <source>
        <dbReference type="EMBL" id="KAJ1890494.1"/>
    </source>
</evidence>
<comment type="caution">
    <text evidence="1">The sequence shown here is derived from an EMBL/GenBank/DDBJ whole genome shotgun (WGS) entry which is preliminary data.</text>
</comment>
<gene>
    <name evidence="1" type="ORF">LPJ66_007444</name>
</gene>
<name>A0ACC1IH65_9FUNG</name>
<dbReference type="EMBL" id="JANBPG010001331">
    <property type="protein sequence ID" value="KAJ1890494.1"/>
    <property type="molecule type" value="Genomic_DNA"/>
</dbReference>
<dbReference type="Proteomes" id="UP001150581">
    <property type="component" value="Unassembled WGS sequence"/>
</dbReference>
<keyword evidence="2" id="KW-1185">Reference proteome</keyword>
<accession>A0ACC1IH65</accession>
<sequence length="137" mass="13737">MKSTQFALAASVALIAAASAQSTSRNPDEALVTARSESVSHASSNSKAPSSASSDNKSNNKDDKPKSRDATDKKTAITSAVANAGKQIKDAKDANKDTKNAKQAKGNSPAPDANGASHQIALSGALLGAAAVLGAYI</sequence>